<evidence type="ECO:0000313" key="2">
    <source>
        <dbReference type="EMBL" id="MDD1781919.1"/>
    </source>
</evidence>
<sequence length="164" mass="17723">MYSRINTVLLVGICIFHSGTASAVSESLSMTISGEIASRCDIKLNAGNIVNITENKQHSLPFVVDCNQPFAMSVSSRSGGLKLTSDTSEKPSFYDLNILVSSVGINSTFNSKDLLSPQYVNGSNVIPFISEGELRITLIDKLFFAGEYLDVITIDVSPSINDAY</sequence>
<protein>
    <recommendedName>
        <fullName evidence="4">Pilin (Type 1 fimbria component protein)</fullName>
    </recommendedName>
</protein>
<reference evidence="2" key="1">
    <citation type="submission" date="2021-12" db="EMBL/GenBank/DDBJ databases">
        <title>Enterovibrio ZSDZ35 sp. nov. and Enterovibrio ZSDZ42 sp. nov., isolated from coastal seawater in Qingdao.</title>
        <authorList>
            <person name="Zhang P."/>
        </authorList>
    </citation>
    <scope>NUCLEOTIDE SEQUENCE</scope>
    <source>
        <strain evidence="2">ZSDZ35</strain>
    </source>
</reference>
<dbReference type="Proteomes" id="UP001149821">
    <property type="component" value="Unassembled WGS sequence"/>
</dbReference>
<dbReference type="EMBL" id="JAJUBB010000007">
    <property type="protein sequence ID" value="MDD1781919.1"/>
    <property type="molecule type" value="Genomic_DNA"/>
</dbReference>
<comment type="caution">
    <text evidence="2">The sequence shown here is derived from an EMBL/GenBank/DDBJ whole genome shotgun (WGS) entry which is preliminary data.</text>
</comment>
<proteinExistence type="predicted"/>
<evidence type="ECO:0008006" key="4">
    <source>
        <dbReference type="Google" id="ProtNLM"/>
    </source>
</evidence>
<organism evidence="2 3">
    <name type="scientific">Enterovibrio qingdaonensis</name>
    <dbReference type="NCBI Taxonomy" id="2899818"/>
    <lineage>
        <taxon>Bacteria</taxon>
        <taxon>Pseudomonadati</taxon>
        <taxon>Pseudomonadota</taxon>
        <taxon>Gammaproteobacteria</taxon>
        <taxon>Vibrionales</taxon>
        <taxon>Vibrionaceae</taxon>
        <taxon>Enterovibrio</taxon>
    </lineage>
</organism>
<gene>
    <name evidence="2" type="ORF">LRP49_12115</name>
</gene>
<keyword evidence="1" id="KW-0732">Signal</keyword>
<dbReference type="RefSeq" id="WP_274142456.1">
    <property type="nucleotide sequence ID" value="NZ_JAJUBB010000007.1"/>
</dbReference>
<accession>A0ABT5QMV3</accession>
<name>A0ABT5QMV3_9GAMM</name>
<evidence type="ECO:0000256" key="1">
    <source>
        <dbReference type="SAM" id="SignalP"/>
    </source>
</evidence>
<keyword evidence="3" id="KW-1185">Reference proteome</keyword>
<feature type="signal peptide" evidence="1">
    <location>
        <begin position="1"/>
        <end position="23"/>
    </location>
</feature>
<feature type="chain" id="PRO_5045053966" description="Pilin (Type 1 fimbria component protein)" evidence="1">
    <location>
        <begin position="24"/>
        <end position="164"/>
    </location>
</feature>
<evidence type="ECO:0000313" key="3">
    <source>
        <dbReference type="Proteomes" id="UP001149821"/>
    </source>
</evidence>